<dbReference type="PANTHER" id="PTHR42693:SF42">
    <property type="entry name" value="ARYLSULFATASE G"/>
    <property type="match status" value="1"/>
</dbReference>
<evidence type="ECO:0000256" key="7">
    <source>
        <dbReference type="SAM" id="MobiDB-lite"/>
    </source>
</evidence>
<dbReference type="PROSITE" id="PS00149">
    <property type="entry name" value="SULFATASE_2"/>
    <property type="match status" value="1"/>
</dbReference>
<dbReference type="InterPro" id="IPR017850">
    <property type="entry name" value="Alkaline_phosphatase_core_sf"/>
</dbReference>
<feature type="compositionally biased region" description="Basic and acidic residues" evidence="7">
    <location>
        <begin position="1172"/>
        <end position="1191"/>
    </location>
</feature>
<protein>
    <recommendedName>
        <fullName evidence="9">Sulfatase N-terminal domain-containing protein</fullName>
    </recommendedName>
</protein>
<feature type="signal peptide" evidence="8">
    <location>
        <begin position="1"/>
        <end position="19"/>
    </location>
</feature>
<dbReference type="Proteomes" id="UP001374893">
    <property type="component" value="Chromosome"/>
</dbReference>
<feature type="compositionally biased region" description="Polar residues" evidence="7">
    <location>
        <begin position="1193"/>
        <end position="1203"/>
    </location>
</feature>
<keyword evidence="6" id="KW-0106">Calcium</keyword>
<dbReference type="Gene3D" id="3.40.720.10">
    <property type="entry name" value="Alkaline Phosphatase, subunit A"/>
    <property type="match status" value="1"/>
</dbReference>
<evidence type="ECO:0000256" key="5">
    <source>
        <dbReference type="ARBA" id="ARBA00022801"/>
    </source>
</evidence>
<evidence type="ECO:0000259" key="9">
    <source>
        <dbReference type="Pfam" id="PF00884"/>
    </source>
</evidence>
<name>A0ABM7RHK0_9BACT</name>
<evidence type="ECO:0000256" key="2">
    <source>
        <dbReference type="ARBA" id="ARBA00008779"/>
    </source>
</evidence>
<dbReference type="Gene3D" id="2.60.120.200">
    <property type="match status" value="1"/>
</dbReference>
<keyword evidence="11" id="KW-1185">Reference proteome</keyword>
<keyword evidence="4 8" id="KW-0732">Signal</keyword>
<comment type="cofactor">
    <cofactor evidence="1">
        <name>Ca(2+)</name>
        <dbReference type="ChEBI" id="CHEBI:29108"/>
    </cofactor>
</comment>
<dbReference type="PANTHER" id="PTHR42693">
    <property type="entry name" value="ARYLSULFATASE FAMILY MEMBER"/>
    <property type="match status" value="1"/>
</dbReference>
<proteinExistence type="inferred from homology"/>
<dbReference type="SUPFAM" id="SSF52266">
    <property type="entry name" value="SGNH hydrolase"/>
    <property type="match status" value="1"/>
</dbReference>
<gene>
    <name evidence="10" type="ORF">HAHE_36080</name>
</gene>
<dbReference type="PROSITE" id="PS00523">
    <property type="entry name" value="SULFATASE_1"/>
    <property type="match status" value="1"/>
</dbReference>
<dbReference type="SUPFAM" id="SSF53649">
    <property type="entry name" value="Alkaline phosphatase-like"/>
    <property type="match status" value="1"/>
</dbReference>
<accession>A0ABM7RHK0</accession>
<dbReference type="InterPro" id="IPR013320">
    <property type="entry name" value="ConA-like_dom_sf"/>
</dbReference>
<dbReference type="RefSeq" id="WP_338686408.1">
    <property type="nucleotide sequence ID" value="NZ_AP024702.1"/>
</dbReference>
<dbReference type="InterPro" id="IPR000917">
    <property type="entry name" value="Sulfatase_N"/>
</dbReference>
<dbReference type="CDD" id="cd16144">
    <property type="entry name" value="ARS_like"/>
    <property type="match status" value="1"/>
</dbReference>
<evidence type="ECO:0000256" key="8">
    <source>
        <dbReference type="SAM" id="SignalP"/>
    </source>
</evidence>
<sequence length="1273" mass="134837">MRFRSTALGLITFALPASAITFGDLDAELRKEWPTNRTINIVFHGNQVPAGYQNPPAVDTFGSYPHLFRVALKDRYPHAVLNSIVTAANGETSDLGAARFAADVLSQDPDLIVLDYALTDVGISLAAMETAWRGMIDDAQAAAVPVIALTPHGTPTDDLTDGSTDLRQRIDLVRTIAASEGIPVADGSRLWLKAAAAGASSSLLTAAGLPNPDGHELLTESLVTTFTQQIGSRLTLPATVFPTNVGESTFTSNDRLLTFTTTNSFSTGPGGNWIGDSNGTNVNAFDDGETLTIGIDLTSRLSGFGVRWTNCTIRISGFLADPQAQVAAIGGSVGSASWDGATNSLSVTAPWDGGTIRNVTFDNPDATLGSTLVVSIPEPPNAANAQATFTHFDYLASGAALPAPLVHYGFESSGISGASLLDYSGNGNDASIVASATAPVAGEPGLPGESFRFTAGDDPDGVVRVASGITPSGNAPRTIALRFRQAADAGQDKLFGYGTNSSGRAIDLGLEAGGLRLRHWGGNITYGNGYDFTGSDGGWHHVVLRVNDGATTFADVDVFLDGVPLPPEAGGATGVTLDTAPSPLAIGSSTTPSSALGFDGWIDDFRIYDSALTDAEIANLAEPPPLPTILEFAASPQNRVPAGSTVTLSWSVEDSTVLTLNPGAIDVTGLTSYAVTPTAKTTYTLTAADDTGRSDSETITLSVGDTPFPNVIVFFLDDFGWADWQQNGAPTGSVFHETPHMNRLAAEGRYFPNGYASTPVCSPTRGALMTGQAPAFNRLTDWITGAGDTGKPVREAEWVKELPPTTPNFASIFHDCGYRTIHVGKWHLGSGSDPAANPLNFGFEINIGGNQYGTPPAPERYFASANGFSALPNLGSSVAPDGSYLTDVLTEQAVAQIRDAAADGTAFAMYLSHYAVHTPIQAPAATVQKYQDKLDNNPGTDWQGQTNPTYAAMVEHTDLSLGAILATLEDPDGNPGTDDSIADNTLIVFTADNGGLTTYTSNRPLRDGKGGNYEGGIREPWVFWWPGTITPAVVEEPIVTHDMLPTLLDLAELPAPAEHVMTGDSVAPLLTGAPFERSRPLTFHYPHWSPQGGSPYSAIRRGDWKLVYLYATGSWELYNLATDPGESTNLIGTETDLHAILSWFMVDDLDNLDANYPRNTSTLEELPPVPLVRDDNDSDGDGRSDLDEKIEGTNPNDATSMFTPSPAIQGGDFRLPFDGLEGRRYRVWASPDLTEGSWDQVWLAGPLPADTPLVFQTPANRSREFYLLETLYP</sequence>
<evidence type="ECO:0000256" key="4">
    <source>
        <dbReference type="ARBA" id="ARBA00022729"/>
    </source>
</evidence>
<keyword evidence="5" id="KW-0378">Hydrolase</keyword>
<evidence type="ECO:0000313" key="11">
    <source>
        <dbReference type="Proteomes" id="UP001374893"/>
    </source>
</evidence>
<evidence type="ECO:0000256" key="1">
    <source>
        <dbReference type="ARBA" id="ARBA00001913"/>
    </source>
</evidence>
<dbReference type="SUPFAM" id="SSF49899">
    <property type="entry name" value="Concanavalin A-like lectins/glucanases"/>
    <property type="match status" value="1"/>
</dbReference>
<dbReference type="Pfam" id="PF00884">
    <property type="entry name" value="Sulfatase"/>
    <property type="match status" value="1"/>
</dbReference>
<evidence type="ECO:0000256" key="6">
    <source>
        <dbReference type="ARBA" id="ARBA00022837"/>
    </source>
</evidence>
<dbReference type="EMBL" id="AP024702">
    <property type="protein sequence ID" value="BCX49700.1"/>
    <property type="molecule type" value="Genomic_DNA"/>
</dbReference>
<dbReference type="Gene3D" id="3.30.1120.10">
    <property type="match status" value="1"/>
</dbReference>
<dbReference type="InterPro" id="IPR036514">
    <property type="entry name" value="SGNH_hydro_sf"/>
</dbReference>
<dbReference type="Pfam" id="PF13385">
    <property type="entry name" value="Laminin_G_3"/>
    <property type="match status" value="1"/>
</dbReference>
<feature type="domain" description="Sulfatase N-terminal" evidence="9">
    <location>
        <begin position="709"/>
        <end position="1052"/>
    </location>
</feature>
<evidence type="ECO:0000313" key="10">
    <source>
        <dbReference type="EMBL" id="BCX49700.1"/>
    </source>
</evidence>
<comment type="similarity">
    <text evidence="2">Belongs to the sulfatase family.</text>
</comment>
<dbReference type="InterPro" id="IPR024607">
    <property type="entry name" value="Sulfatase_CS"/>
</dbReference>
<dbReference type="InterPro" id="IPR050738">
    <property type="entry name" value="Sulfatase"/>
</dbReference>
<evidence type="ECO:0000256" key="3">
    <source>
        <dbReference type="ARBA" id="ARBA00022723"/>
    </source>
</evidence>
<dbReference type="Gene3D" id="3.40.50.1110">
    <property type="entry name" value="SGNH hydrolase"/>
    <property type="match status" value="1"/>
</dbReference>
<feature type="region of interest" description="Disordered" evidence="7">
    <location>
        <begin position="1160"/>
        <end position="1205"/>
    </location>
</feature>
<organism evidence="10 11">
    <name type="scientific">Haloferula helveola</name>
    <dbReference type="NCBI Taxonomy" id="490095"/>
    <lineage>
        <taxon>Bacteria</taxon>
        <taxon>Pseudomonadati</taxon>
        <taxon>Verrucomicrobiota</taxon>
        <taxon>Verrucomicrobiia</taxon>
        <taxon>Verrucomicrobiales</taxon>
        <taxon>Verrucomicrobiaceae</taxon>
        <taxon>Haloferula</taxon>
    </lineage>
</organism>
<keyword evidence="3" id="KW-0479">Metal-binding</keyword>
<reference evidence="10 11" key="1">
    <citation type="submission" date="2021-06" db="EMBL/GenBank/DDBJ databases">
        <title>Complete genome of Haloferula helveola possessing various polysaccharide degrading enzymes.</title>
        <authorList>
            <person name="Takami H."/>
            <person name="Huang C."/>
            <person name="Hamasaki K."/>
        </authorList>
    </citation>
    <scope>NUCLEOTIDE SEQUENCE [LARGE SCALE GENOMIC DNA]</scope>
    <source>
        <strain evidence="10 11">CN-1</strain>
    </source>
</reference>
<feature type="chain" id="PRO_5047085019" description="Sulfatase N-terminal domain-containing protein" evidence="8">
    <location>
        <begin position="20"/>
        <end position="1273"/>
    </location>
</feature>